<feature type="domain" description="Outer membrane lipoprotein BamD-like" evidence="5">
    <location>
        <begin position="31"/>
        <end position="229"/>
    </location>
</feature>
<dbReference type="Gene3D" id="1.25.40.10">
    <property type="entry name" value="Tetratricopeptide repeat domain"/>
    <property type="match status" value="1"/>
</dbReference>
<organism evidence="6 7">
    <name type="scientific">Alkalilimnicola ehrlichii (strain ATCC BAA-1101 / DSM 17681 / MLHE-1)</name>
    <dbReference type="NCBI Taxonomy" id="187272"/>
    <lineage>
        <taxon>Bacteria</taxon>
        <taxon>Pseudomonadati</taxon>
        <taxon>Pseudomonadota</taxon>
        <taxon>Gammaproteobacteria</taxon>
        <taxon>Chromatiales</taxon>
        <taxon>Ectothiorhodospiraceae</taxon>
        <taxon>Alkalilimnicola</taxon>
    </lineage>
</organism>
<sequence>MLWRTSPVLVLLLLVLSGCATTSGPDDRRAGTAAEQYRAGVAALDEDDRAAARERFEALIERHATSRHAGQARAELAWLHYRAGELDAAREQASRMAETHPDHPSLPYALYVAAMAAEQQWEDSLARGEPDQRLARRAFADYRAVVDLDAEDRHAGLALEAMSALREAIARHELDLARTRLEDGAADEALDRARYVGEHYPRSETLGDAMALQINALESLGEQDKAGEVRRMLRLHQPDHPAVQD</sequence>
<dbReference type="InterPro" id="IPR011990">
    <property type="entry name" value="TPR-like_helical_dom_sf"/>
</dbReference>
<dbReference type="InterPro" id="IPR017689">
    <property type="entry name" value="BamD"/>
</dbReference>
<feature type="signal peptide" evidence="4">
    <location>
        <begin position="1"/>
        <end position="20"/>
    </location>
</feature>
<dbReference type="HOGENOM" id="CLU_065982_0_1_6"/>
<keyword evidence="2" id="KW-0472">Membrane</keyword>
<dbReference type="eggNOG" id="COG4105">
    <property type="taxonomic scope" value="Bacteria"/>
</dbReference>
<name>Q0A5Z4_ALKEH</name>
<keyword evidence="3" id="KW-0998">Cell outer membrane</keyword>
<dbReference type="NCBIfam" id="TIGR03302">
    <property type="entry name" value="OM_YfiO"/>
    <property type="match status" value="1"/>
</dbReference>
<protein>
    <submittedName>
        <fullName evidence="6">DNA uptake lipoprotein-like protein</fullName>
    </submittedName>
</protein>
<dbReference type="InterPro" id="IPR039565">
    <property type="entry name" value="BamD-like"/>
</dbReference>
<accession>Q0A5Z4</accession>
<evidence type="ECO:0000256" key="4">
    <source>
        <dbReference type="SAM" id="SignalP"/>
    </source>
</evidence>
<dbReference type="Pfam" id="PF13525">
    <property type="entry name" value="YfiO"/>
    <property type="match status" value="1"/>
</dbReference>
<dbReference type="RefSeq" id="WP_011630136.1">
    <property type="nucleotide sequence ID" value="NC_008340.1"/>
</dbReference>
<evidence type="ECO:0000256" key="1">
    <source>
        <dbReference type="ARBA" id="ARBA00022729"/>
    </source>
</evidence>
<dbReference type="AlphaFoldDB" id="Q0A5Z4"/>
<dbReference type="OrthoDB" id="5783692at2"/>
<keyword evidence="1 4" id="KW-0732">Signal</keyword>
<dbReference type="KEGG" id="aeh:Mlg_2403"/>
<evidence type="ECO:0000256" key="2">
    <source>
        <dbReference type="ARBA" id="ARBA00023136"/>
    </source>
</evidence>
<dbReference type="PROSITE" id="PS51257">
    <property type="entry name" value="PROKAR_LIPOPROTEIN"/>
    <property type="match status" value="1"/>
</dbReference>
<proteinExistence type="predicted"/>
<evidence type="ECO:0000313" key="7">
    <source>
        <dbReference type="Proteomes" id="UP000001962"/>
    </source>
</evidence>
<dbReference type="Proteomes" id="UP000001962">
    <property type="component" value="Chromosome"/>
</dbReference>
<evidence type="ECO:0000313" key="6">
    <source>
        <dbReference type="EMBL" id="ABI57743.1"/>
    </source>
</evidence>
<evidence type="ECO:0000256" key="3">
    <source>
        <dbReference type="ARBA" id="ARBA00023237"/>
    </source>
</evidence>
<keyword evidence="7" id="KW-1185">Reference proteome</keyword>
<gene>
    <name evidence="6" type="ordered locus">Mlg_2403</name>
</gene>
<dbReference type="SUPFAM" id="SSF48452">
    <property type="entry name" value="TPR-like"/>
    <property type="match status" value="1"/>
</dbReference>
<keyword evidence="6" id="KW-0449">Lipoprotein</keyword>
<dbReference type="EMBL" id="CP000453">
    <property type="protein sequence ID" value="ABI57743.1"/>
    <property type="molecule type" value="Genomic_DNA"/>
</dbReference>
<reference evidence="7" key="1">
    <citation type="submission" date="2006-08" db="EMBL/GenBank/DDBJ databases">
        <title>Complete sequence of Alkalilimnicola ehrilichei MLHE-1.</title>
        <authorList>
            <person name="Copeland A."/>
            <person name="Lucas S."/>
            <person name="Lapidus A."/>
            <person name="Barry K."/>
            <person name="Detter J.C."/>
            <person name="Glavina del Rio T."/>
            <person name="Hammon N."/>
            <person name="Israni S."/>
            <person name="Dalin E."/>
            <person name="Tice H."/>
            <person name="Pitluck S."/>
            <person name="Sims D."/>
            <person name="Brettin T."/>
            <person name="Bruce D."/>
            <person name="Han C."/>
            <person name="Tapia R."/>
            <person name="Gilna P."/>
            <person name="Schmutz J."/>
            <person name="Larimer F."/>
            <person name="Land M."/>
            <person name="Hauser L."/>
            <person name="Kyrpides N."/>
            <person name="Mikhailova N."/>
            <person name="Oremland R.S."/>
            <person name="Hoeft S.E."/>
            <person name="Switzer-Blum J."/>
            <person name="Kulp T."/>
            <person name="King G."/>
            <person name="Tabita R."/>
            <person name="Witte B."/>
            <person name="Santini J.M."/>
            <person name="Basu P."/>
            <person name="Hollibaugh J.T."/>
            <person name="Xie G."/>
            <person name="Stolz J.F."/>
            <person name="Richardson P."/>
        </authorList>
    </citation>
    <scope>NUCLEOTIDE SEQUENCE [LARGE SCALE GENOMIC DNA]</scope>
    <source>
        <strain evidence="7">ATCC BAA-1101 / DSM 17681 / MLHE-1</strain>
    </source>
</reference>
<evidence type="ECO:0000259" key="5">
    <source>
        <dbReference type="Pfam" id="PF13525"/>
    </source>
</evidence>
<feature type="chain" id="PRO_5004167889" evidence="4">
    <location>
        <begin position="21"/>
        <end position="245"/>
    </location>
</feature>